<comment type="similarity">
    <text evidence="3">Belongs to the KdsC family.</text>
</comment>
<dbReference type="InterPro" id="IPR006549">
    <property type="entry name" value="HAD-SF_hydro_IIIA"/>
</dbReference>
<evidence type="ECO:0000256" key="5">
    <source>
        <dbReference type="ARBA" id="ARBA00011881"/>
    </source>
</evidence>
<evidence type="ECO:0000256" key="13">
    <source>
        <dbReference type="PIRSR" id="PIRSR006118-2"/>
    </source>
</evidence>
<evidence type="ECO:0000313" key="14">
    <source>
        <dbReference type="EMBL" id="QOQ87360.1"/>
    </source>
</evidence>
<evidence type="ECO:0000313" key="15">
    <source>
        <dbReference type="Proteomes" id="UP000594749"/>
    </source>
</evidence>
<dbReference type="InterPro" id="IPR010023">
    <property type="entry name" value="KdsC_fam"/>
</dbReference>
<dbReference type="SFLD" id="SFLDG01136">
    <property type="entry name" value="C1.6:_Phosphoserine_Phosphatas"/>
    <property type="match status" value="1"/>
</dbReference>
<evidence type="ECO:0000256" key="2">
    <source>
        <dbReference type="ARBA" id="ARBA00001946"/>
    </source>
</evidence>
<protein>
    <recommendedName>
        <fullName evidence="7">3-deoxy-D-manno-octulosonate 8-phosphate phosphatase KdsC</fullName>
        <ecNumber evidence="6">3.1.3.45</ecNumber>
    </recommendedName>
    <alternativeName>
        <fullName evidence="12">KDO 8-P phosphatase</fullName>
    </alternativeName>
</protein>
<proteinExistence type="inferred from homology"/>
<dbReference type="GO" id="GO:0009103">
    <property type="term" value="P:lipopolysaccharide biosynthetic process"/>
    <property type="evidence" value="ECO:0007669"/>
    <property type="project" value="UniProtKB-KW"/>
</dbReference>
<dbReference type="SFLD" id="SFLDS00003">
    <property type="entry name" value="Haloacid_Dehalogenase"/>
    <property type="match status" value="1"/>
</dbReference>
<dbReference type="PIRSF" id="PIRSF006118">
    <property type="entry name" value="KDO8-P_Ptase"/>
    <property type="match status" value="1"/>
</dbReference>
<comment type="cofactor">
    <cofactor evidence="2 13">
        <name>Mg(2+)</name>
        <dbReference type="ChEBI" id="CHEBI:18420"/>
    </cofactor>
</comment>
<evidence type="ECO:0000256" key="10">
    <source>
        <dbReference type="ARBA" id="ARBA00022842"/>
    </source>
</evidence>
<dbReference type="InterPro" id="IPR023214">
    <property type="entry name" value="HAD_sf"/>
</dbReference>
<reference evidence="14 15" key="1">
    <citation type="submission" date="2020-10" db="EMBL/GenBank/DDBJ databases">
        <title>Campylobacter and Helicobacter PacBio genomes.</title>
        <authorList>
            <person name="Lane C."/>
        </authorList>
    </citation>
    <scope>NUCLEOTIDE SEQUENCE [LARGE SCALE GENOMIC DNA]</scope>
    <source>
        <strain evidence="14 15">2016D-0077</strain>
    </source>
</reference>
<feature type="binding site" evidence="13">
    <location>
        <position position="8"/>
    </location>
    <ligand>
        <name>Mg(2+)</name>
        <dbReference type="ChEBI" id="CHEBI:18420"/>
    </ligand>
</feature>
<dbReference type="InterPro" id="IPR050793">
    <property type="entry name" value="CMP-NeuNAc_synthase"/>
</dbReference>
<evidence type="ECO:0000256" key="8">
    <source>
        <dbReference type="ARBA" id="ARBA00022723"/>
    </source>
</evidence>
<evidence type="ECO:0000256" key="1">
    <source>
        <dbReference type="ARBA" id="ARBA00000898"/>
    </source>
</evidence>
<feature type="binding site" evidence="13">
    <location>
        <position position="101"/>
    </location>
    <ligand>
        <name>Mg(2+)</name>
        <dbReference type="ChEBI" id="CHEBI:18420"/>
    </ligand>
</feature>
<evidence type="ECO:0000256" key="3">
    <source>
        <dbReference type="ARBA" id="ARBA00005893"/>
    </source>
</evidence>
<comment type="subunit">
    <text evidence="5">Homotetramer.</text>
</comment>
<dbReference type="Proteomes" id="UP000594749">
    <property type="component" value="Chromosome"/>
</dbReference>
<dbReference type="EMBL" id="CP063078">
    <property type="protein sequence ID" value="QOQ87360.1"/>
    <property type="molecule type" value="Genomic_DNA"/>
</dbReference>
<evidence type="ECO:0000256" key="4">
    <source>
        <dbReference type="ARBA" id="ARBA00010726"/>
    </source>
</evidence>
<keyword evidence="8 13" id="KW-0479">Metal-binding</keyword>
<name>A0A7M1LFZ9_9BACT</name>
<keyword evidence="9 14" id="KW-0378">Hydrolase</keyword>
<keyword evidence="11" id="KW-0448">Lipopolysaccharide biosynthesis</keyword>
<evidence type="ECO:0000256" key="11">
    <source>
        <dbReference type="ARBA" id="ARBA00022985"/>
    </source>
</evidence>
<evidence type="ECO:0000256" key="12">
    <source>
        <dbReference type="ARBA" id="ARBA00031051"/>
    </source>
</evidence>
<evidence type="ECO:0000256" key="9">
    <source>
        <dbReference type="ARBA" id="ARBA00022801"/>
    </source>
</evidence>
<dbReference type="NCBIfam" id="TIGR01670">
    <property type="entry name" value="KdsC-phosphatas"/>
    <property type="match status" value="1"/>
</dbReference>
<dbReference type="AlphaFoldDB" id="A0A7M1LFZ9"/>
<comment type="catalytic activity">
    <reaction evidence="1">
        <text>3-deoxy-alpha-D-manno-2-octulosonate-8-phosphate + H2O = 3-deoxy-alpha-D-manno-oct-2-ulosonate + phosphate</text>
        <dbReference type="Rhea" id="RHEA:11500"/>
        <dbReference type="ChEBI" id="CHEBI:15377"/>
        <dbReference type="ChEBI" id="CHEBI:43474"/>
        <dbReference type="ChEBI" id="CHEBI:85985"/>
        <dbReference type="ChEBI" id="CHEBI:85986"/>
        <dbReference type="EC" id="3.1.3.45"/>
    </reaction>
</comment>
<dbReference type="Pfam" id="PF08282">
    <property type="entry name" value="Hydrolase_3"/>
    <property type="match status" value="1"/>
</dbReference>
<dbReference type="GO" id="GO:0019143">
    <property type="term" value="F:3-deoxy-manno-octulosonate-8-phosphatase activity"/>
    <property type="evidence" value="ECO:0007669"/>
    <property type="project" value="UniProtKB-EC"/>
</dbReference>
<sequence>MIEIIFLDVDGCLTDGGLYYTNSGDEFKKFNVNDGFGIEQWNKMGKISAIITGKSSAIVEKRASDLKIKYVYQSVKDKLSVAKEILAKENLSFENAAAIGDDLNDIKLLNAVNLSFKPANAHEILKTDITLKKCGGSGAVREMIEIIVDKNGESKLWFDKWR</sequence>
<comment type="similarity">
    <text evidence="4">Belongs to the CMP-NeuNAc synthase family.</text>
</comment>
<dbReference type="PANTHER" id="PTHR21485">
    <property type="entry name" value="HAD SUPERFAMILY MEMBERS CMAS AND KDSC"/>
    <property type="match status" value="1"/>
</dbReference>
<dbReference type="OrthoDB" id="9805604at2"/>
<organism evidence="14 15">
    <name type="scientific">Campylobacter corcagiensis</name>
    <dbReference type="NCBI Taxonomy" id="1448857"/>
    <lineage>
        <taxon>Bacteria</taxon>
        <taxon>Pseudomonadati</taxon>
        <taxon>Campylobacterota</taxon>
        <taxon>Epsilonproteobacteria</taxon>
        <taxon>Campylobacterales</taxon>
        <taxon>Campylobacteraceae</taxon>
        <taxon>Campylobacter</taxon>
    </lineage>
</organism>
<evidence type="ECO:0000256" key="7">
    <source>
        <dbReference type="ARBA" id="ARBA00020092"/>
    </source>
</evidence>
<feature type="binding site" evidence="13">
    <location>
        <position position="10"/>
    </location>
    <ligand>
        <name>substrate</name>
    </ligand>
</feature>
<evidence type="ECO:0000256" key="6">
    <source>
        <dbReference type="ARBA" id="ARBA00013066"/>
    </source>
</evidence>
<keyword evidence="15" id="KW-1185">Reference proteome</keyword>
<dbReference type="EC" id="3.1.3.45" evidence="6"/>
<keyword evidence="10 13" id="KW-0460">Magnesium</keyword>
<dbReference type="SUPFAM" id="SSF56784">
    <property type="entry name" value="HAD-like"/>
    <property type="match status" value="1"/>
</dbReference>
<dbReference type="Gene3D" id="3.40.50.1000">
    <property type="entry name" value="HAD superfamily/HAD-like"/>
    <property type="match status" value="1"/>
</dbReference>
<dbReference type="SFLD" id="SFLDG01138">
    <property type="entry name" value="C1.6.2:_Deoxy-d-mannose-octulo"/>
    <property type="match status" value="1"/>
</dbReference>
<dbReference type="PANTHER" id="PTHR21485:SF6">
    <property type="entry name" value="N-ACYLNEURAMINATE CYTIDYLYLTRANSFERASE-RELATED"/>
    <property type="match status" value="1"/>
</dbReference>
<dbReference type="GO" id="GO:0008781">
    <property type="term" value="F:N-acylneuraminate cytidylyltransferase activity"/>
    <property type="evidence" value="ECO:0007669"/>
    <property type="project" value="TreeGrafter"/>
</dbReference>
<dbReference type="RefSeq" id="WP_025802923.1">
    <property type="nucleotide sequence ID" value="NZ_CP053842.1"/>
</dbReference>
<dbReference type="GO" id="GO:0046872">
    <property type="term" value="F:metal ion binding"/>
    <property type="evidence" value="ECO:0007669"/>
    <property type="project" value="UniProtKB-KW"/>
</dbReference>
<gene>
    <name evidence="14" type="ORF">IMC76_00645</name>
</gene>
<accession>A0A7M1LFZ9</accession>
<dbReference type="InterPro" id="IPR036412">
    <property type="entry name" value="HAD-like_sf"/>
</dbReference>
<dbReference type="NCBIfam" id="TIGR01662">
    <property type="entry name" value="HAD-SF-IIIA"/>
    <property type="match status" value="1"/>
</dbReference>